<protein>
    <recommendedName>
        <fullName evidence="2">TIR domain-containing protein</fullName>
    </recommendedName>
</protein>
<keyword evidence="1" id="KW-0520">NAD</keyword>
<dbReference type="SUPFAM" id="SSF52200">
    <property type="entry name" value="Toll/Interleukin receptor TIR domain"/>
    <property type="match status" value="1"/>
</dbReference>
<dbReference type="EMBL" id="JARYMX010000003">
    <property type="protein sequence ID" value="KAJ9557508.1"/>
    <property type="molecule type" value="Genomic_DNA"/>
</dbReference>
<gene>
    <name evidence="3" type="ORF">OSB04_012122</name>
</gene>
<dbReference type="PANTHER" id="PTHR32009">
    <property type="entry name" value="TMV RESISTANCE PROTEIN N-LIKE"/>
    <property type="match status" value="1"/>
</dbReference>
<dbReference type="PROSITE" id="PS50104">
    <property type="entry name" value="TIR"/>
    <property type="match status" value="1"/>
</dbReference>
<keyword evidence="4" id="KW-1185">Reference proteome</keyword>
<proteinExistence type="predicted"/>
<dbReference type="AlphaFoldDB" id="A0AA38TIC6"/>
<name>A0AA38TIC6_9ASTR</name>
<evidence type="ECO:0000313" key="3">
    <source>
        <dbReference type="EMBL" id="KAJ9557508.1"/>
    </source>
</evidence>
<accession>A0AA38TIC6</accession>
<dbReference type="Pfam" id="PF01582">
    <property type="entry name" value="TIR"/>
    <property type="match status" value="1"/>
</dbReference>
<dbReference type="Proteomes" id="UP001172457">
    <property type="component" value="Chromosome 3"/>
</dbReference>
<evidence type="ECO:0000256" key="1">
    <source>
        <dbReference type="ARBA" id="ARBA00023027"/>
    </source>
</evidence>
<dbReference type="InterPro" id="IPR035897">
    <property type="entry name" value="Toll_tir_struct_dom_sf"/>
</dbReference>
<dbReference type="PANTHER" id="PTHR32009:SF133">
    <property type="entry name" value="TIR DOMAIN-CONTAINING PROTEIN"/>
    <property type="match status" value="1"/>
</dbReference>
<dbReference type="Gene3D" id="3.40.50.10140">
    <property type="entry name" value="Toll/interleukin-1 receptor homology (TIR) domain"/>
    <property type="match status" value="1"/>
</dbReference>
<reference evidence="3" key="1">
    <citation type="submission" date="2023-03" db="EMBL/GenBank/DDBJ databases">
        <title>Chromosome-scale reference genome and RAD-based genetic map of yellow starthistle (Centaurea solstitialis) reveal putative structural variation and QTLs associated with invader traits.</title>
        <authorList>
            <person name="Reatini B."/>
            <person name="Cang F.A."/>
            <person name="Jiang Q."/>
            <person name="Mckibben M.T.W."/>
            <person name="Barker M.S."/>
            <person name="Rieseberg L.H."/>
            <person name="Dlugosch K.M."/>
        </authorList>
    </citation>
    <scope>NUCLEOTIDE SEQUENCE</scope>
    <source>
        <strain evidence="3">CAN-66</strain>
        <tissue evidence="3">Leaf</tissue>
    </source>
</reference>
<evidence type="ECO:0000259" key="2">
    <source>
        <dbReference type="PROSITE" id="PS50104"/>
    </source>
</evidence>
<organism evidence="3 4">
    <name type="scientific">Centaurea solstitialis</name>
    <name type="common">yellow star-thistle</name>
    <dbReference type="NCBI Taxonomy" id="347529"/>
    <lineage>
        <taxon>Eukaryota</taxon>
        <taxon>Viridiplantae</taxon>
        <taxon>Streptophyta</taxon>
        <taxon>Embryophyta</taxon>
        <taxon>Tracheophyta</taxon>
        <taxon>Spermatophyta</taxon>
        <taxon>Magnoliopsida</taxon>
        <taxon>eudicotyledons</taxon>
        <taxon>Gunneridae</taxon>
        <taxon>Pentapetalae</taxon>
        <taxon>asterids</taxon>
        <taxon>campanulids</taxon>
        <taxon>Asterales</taxon>
        <taxon>Asteraceae</taxon>
        <taxon>Carduoideae</taxon>
        <taxon>Cardueae</taxon>
        <taxon>Centaureinae</taxon>
        <taxon>Centaurea</taxon>
    </lineage>
</organism>
<dbReference type="InterPro" id="IPR000157">
    <property type="entry name" value="TIR_dom"/>
</dbReference>
<evidence type="ECO:0000313" key="4">
    <source>
        <dbReference type="Proteomes" id="UP001172457"/>
    </source>
</evidence>
<dbReference type="GO" id="GO:0007165">
    <property type="term" value="P:signal transduction"/>
    <property type="evidence" value="ECO:0007669"/>
    <property type="project" value="InterPro"/>
</dbReference>
<feature type="domain" description="TIR" evidence="2">
    <location>
        <begin position="14"/>
        <end position="153"/>
    </location>
</feature>
<dbReference type="SMART" id="SM00255">
    <property type="entry name" value="TIR"/>
    <property type="match status" value="1"/>
</dbReference>
<comment type="caution">
    <text evidence="3">The sequence shown here is derived from an EMBL/GenBank/DDBJ whole genome shotgun (WGS) entry which is preliminary data.</text>
</comment>
<sequence length="171" mass="19872">MAILTKLQQEERASTYDVFLSFRGKDTRLSFIDHLYHALVNDNVATFLDEEDLDTGEDLKPELVRPIQSSRASIIVLSENYASSTWCLEERVMILEQRRTTNHIVLPIFYHVEPTHVRKQQMVATGIEVENDEEKKNQRSHKLELWRNGLKEVADLKGKDASGWFQINTQD</sequence>